<dbReference type="AlphaFoldDB" id="B4VYI7"/>
<evidence type="ECO:0000313" key="2">
    <source>
        <dbReference type="Proteomes" id="UP000003835"/>
    </source>
</evidence>
<dbReference type="EMBL" id="DS989860">
    <property type="protein sequence ID" value="EDX72973.1"/>
    <property type="molecule type" value="Genomic_DNA"/>
</dbReference>
<gene>
    <name evidence="1" type="ORF">MC7420_2591</name>
</gene>
<name>B4VYI7_9CYAN</name>
<proteinExistence type="predicted"/>
<accession>B4VYI7</accession>
<dbReference type="HOGENOM" id="CLU_2768692_0_0_3"/>
<organism evidence="1 2">
    <name type="scientific">Coleofasciculus chthonoplastes PCC 7420</name>
    <dbReference type="NCBI Taxonomy" id="118168"/>
    <lineage>
        <taxon>Bacteria</taxon>
        <taxon>Bacillati</taxon>
        <taxon>Cyanobacteriota</taxon>
        <taxon>Cyanophyceae</taxon>
        <taxon>Coleofasciculales</taxon>
        <taxon>Coleofasciculaceae</taxon>
        <taxon>Coleofasciculus</taxon>
    </lineage>
</organism>
<dbReference type="Proteomes" id="UP000003835">
    <property type="component" value="Unassembled WGS sequence"/>
</dbReference>
<evidence type="ECO:0000313" key="1">
    <source>
        <dbReference type="EMBL" id="EDX72973.1"/>
    </source>
</evidence>
<sequence length="69" mass="7570">MSGAIAKLNSTAIHVYLNSFLVVKGYLTRDANVSIFSVKDVPHLSLVDLGKNLPNLVSLETTHLSVNWF</sequence>
<protein>
    <submittedName>
        <fullName evidence="1">Uncharacterized protein</fullName>
    </submittedName>
</protein>
<reference evidence="1 2" key="1">
    <citation type="submission" date="2008-07" db="EMBL/GenBank/DDBJ databases">
        <authorList>
            <person name="Tandeau de Marsac N."/>
            <person name="Ferriera S."/>
            <person name="Johnson J."/>
            <person name="Kravitz S."/>
            <person name="Beeson K."/>
            <person name="Sutton G."/>
            <person name="Rogers Y.-H."/>
            <person name="Friedman R."/>
            <person name="Frazier M."/>
            <person name="Venter J.C."/>
        </authorList>
    </citation>
    <scope>NUCLEOTIDE SEQUENCE [LARGE SCALE GENOMIC DNA]</scope>
    <source>
        <strain evidence="1 2">PCC 7420</strain>
    </source>
</reference>
<keyword evidence="2" id="KW-1185">Reference proteome</keyword>